<dbReference type="FunFam" id="3.40.50.10470:FF:000008">
    <property type="entry name" value="Translation initiation factor 2B, beta subunit"/>
    <property type="match status" value="1"/>
</dbReference>
<name>R4XCH2_TAPDE</name>
<evidence type="ECO:0000256" key="4">
    <source>
        <dbReference type="ARBA" id="ARBA00022540"/>
    </source>
</evidence>
<sequence length="380" mass="41820">MNVDSVVARLRRRKLYGAYSVATETSLLCRQVVSTYRWNHIDQLLQHLKDLGKRLTEAQPREFTSGNIVRRVLKMVREVYADSLASLTEDGEEDLHGRSASPTSGVHGSSQSFQIDPSTSIHSAMLNLLGRPDTVTAASSQSKVAPGAIESGNNLRPAIIAGIQDIMDELTRVYKDIGPHSMQHIHSSEIILTHGSSKTVASFLKQAAESRRFTVIIAESYPNDIAESHQMAETLSQAGITTILIPDSAVFGIMSRVNKVIMGTHAVLQNGGLLAASGAKQVALAARDHSTPVVIVTGVYKLTPFYPYDHENLIELISPERVSAFKEVVQETENVDILNPFYDYVYPELIALYITNLGAHAPTTLHRTMAENYDSQDYNF</sequence>
<proteinExistence type="inferred from homology"/>
<dbReference type="EMBL" id="CAHR02000155">
    <property type="protein sequence ID" value="CCG83521.1"/>
    <property type="molecule type" value="Genomic_DNA"/>
</dbReference>
<dbReference type="GO" id="GO:0005829">
    <property type="term" value="C:cytosol"/>
    <property type="evidence" value="ECO:0007669"/>
    <property type="project" value="UniProtKB-SubCell"/>
</dbReference>
<evidence type="ECO:0000256" key="5">
    <source>
        <dbReference type="ARBA" id="ARBA00022917"/>
    </source>
</evidence>
<dbReference type="InterPro" id="IPR037171">
    <property type="entry name" value="NagB/RpiA_transferase-like"/>
</dbReference>
<dbReference type="Proteomes" id="UP000013776">
    <property type="component" value="Unassembled WGS sequence"/>
</dbReference>
<dbReference type="AlphaFoldDB" id="R4XCH2"/>
<evidence type="ECO:0000256" key="9">
    <source>
        <dbReference type="RuleBase" id="RU003814"/>
    </source>
</evidence>
<keyword evidence="4 11" id="KW-0396">Initiation factor</keyword>
<feature type="compositionally biased region" description="Polar residues" evidence="10">
    <location>
        <begin position="100"/>
        <end position="114"/>
    </location>
</feature>
<accession>R4XCH2</accession>
<comment type="caution">
    <text evidence="11">The sequence shown here is derived from an EMBL/GenBank/DDBJ whole genome shotgun (WGS) entry which is preliminary data.</text>
</comment>
<dbReference type="Gene3D" id="3.40.50.10470">
    <property type="entry name" value="Translation initiation factor eif-2b, domain 2"/>
    <property type="match status" value="1"/>
</dbReference>
<organism evidence="11 12">
    <name type="scientific">Taphrina deformans (strain PYCC 5710 / ATCC 11124 / CBS 356.35 / IMI 108563 / JCM 9778 / NBRC 8474)</name>
    <name type="common">Peach leaf curl fungus</name>
    <name type="synonym">Lalaria deformans</name>
    <dbReference type="NCBI Taxonomy" id="1097556"/>
    <lineage>
        <taxon>Eukaryota</taxon>
        <taxon>Fungi</taxon>
        <taxon>Dikarya</taxon>
        <taxon>Ascomycota</taxon>
        <taxon>Taphrinomycotina</taxon>
        <taxon>Taphrinomycetes</taxon>
        <taxon>Taphrinales</taxon>
        <taxon>Taphrinaceae</taxon>
        <taxon>Taphrina</taxon>
    </lineage>
</organism>
<dbReference type="VEuPathDB" id="FungiDB:TAPDE_003758"/>
<comment type="subcellular location">
    <subcellularLocation>
        <location evidence="1">Cytoplasm</location>
        <location evidence="1">Cytosol</location>
    </subcellularLocation>
</comment>
<dbReference type="InterPro" id="IPR051855">
    <property type="entry name" value="eIF2B_beta_subunit"/>
</dbReference>
<dbReference type="OrthoDB" id="269919at2759"/>
<evidence type="ECO:0000256" key="10">
    <source>
        <dbReference type="SAM" id="MobiDB-lite"/>
    </source>
</evidence>
<dbReference type="InterPro" id="IPR042529">
    <property type="entry name" value="IF_2B-like_C"/>
</dbReference>
<dbReference type="InterPro" id="IPR000649">
    <property type="entry name" value="IF-2B-related"/>
</dbReference>
<protein>
    <recommendedName>
        <fullName evidence="6">Translation initiation factor eIF2B subunit beta</fullName>
    </recommendedName>
    <alternativeName>
        <fullName evidence="7">eIF2B GDP-GTP exchange factor subunit beta</fullName>
    </alternativeName>
</protein>
<feature type="region of interest" description="Disordered" evidence="10">
    <location>
        <begin position="90"/>
        <end position="114"/>
    </location>
</feature>
<dbReference type="PANTHER" id="PTHR45859">
    <property type="entry name" value="TRANSLATION INITIATION FACTOR EIF-2B SUBUNIT BETA"/>
    <property type="match status" value="1"/>
</dbReference>
<dbReference type="GO" id="GO:0005085">
    <property type="term" value="F:guanyl-nucleotide exchange factor activity"/>
    <property type="evidence" value="ECO:0007669"/>
    <property type="project" value="TreeGrafter"/>
</dbReference>
<evidence type="ECO:0000313" key="11">
    <source>
        <dbReference type="EMBL" id="CCG83521.1"/>
    </source>
</evidence>
<evidence type="ECO:0000256" key="2">
    <source>
        <dbReference type="ARBA" id="ARBA00007251"/>
    </source>
</evidence>
<evidence type="ECO:0000256" key="3">
    <source>
        <dbReference type="ARBA" id="ARBA00022490"/>
    </source>
</evidence>
<comment type="similarity">
    <text evidence="2 9">Belongs to the eIF-2B alpha/beta/delta subunits family.</text>
</comment>
<dbReference type="PANTHER" id="PTHR45859:SF1">
    <property type="entry name" value="TRANSLATION INITIATION FACTOR EIF-2B SUBUNIT BETA"/>
    <property type="match status" value="1"/>
</dbReference>
<dbReference type="Pfam" id="PF01008">
    <property type="entry name" value="IF-2B"/>
    <property type="match status" value="1"/>
</dbReference>
<dbReference type="GO" id="GO:0005851">
    <property type="term" value="C:eukaryotic translation initiation factor 2B complex"/>
    <property type="evidence" value="ECO:0007669"/>
    <property type="project" value="TreeGrafter"/>
</dbReference>
<comment type="subunit">
    <text evidence="8">Component of the translation initiation factor 2B (eIF2B) complex which is a heterodecamer of two sets of five different subunits: alpha, beta, gamma, delta and epsilon. Subunits alpha, beta and delta comprise a regulatory subcomplex and subunits epsilon and gamma comprise a catalytic subcomplex. Within the complex, the hexameric regulatory complex resides at the center, with the two heterodimeric catalytic subcomplexes bound on opposite sides.</text>
</comment>
<evidence type="ECO:0000256" key="7">
    <source>
        <dbReference type="ARBA" id="ARBA00044228"/>
    </source>
</evidence>
<evidence type="ECO:0000256" key="8">
    <source>
        <dbReference type="ARBA" id="ARBA00046432"/>
    </source>
</evidence>
<dbReference type="GO" id="GO:0003743">
    <property type="term" value="F:translation initiation factor activity"/>
    <property type="evidence" value="ECO:0007669"/>
    <property type="project" value="UniProtKB-KW"/>
</dbReference>
<keyword evidence="12" id="KW-1185">Reference proteome</keyword>
<keyword evidence="5" id="KW-0648">Protein biosynthesis</keyword>
<evidence type="ECO:0000256" key="1">
    <source>
        <dbReference type="ARBA" id="ARBA00004514"/>
    </source>
</evidence>
<evidence type="ECO:0000313" key="12">
    <source>
        <dbReference type="Proteomes" id="UP000013776"/>
    </source>
</evidence>
<evidence type="ECO:0000256" key="6">
    <source>
        <dbReference type="ARBA" id="ARBA00044122"/>
    </source>
</evidence>
<dbReference type="STRING" id="1097556.R4XCH2"/>
<reference evidence="11 12" key="1">
    <citation type="journal article" date="2013" name="MBio">
        <title>Genome sequencing of the plant pathogen Taphrina deformans, the causal agent of peach leaf curl.</title>
        <authorList>
            <person name="Cisse O.H."/>
            <person name="Almeida J.M.G.C.F."/>
            <person name="Fonseca A."/>
            <person name="Kumar A.A."/>
            <person name="Salojaervi J."/>
            <person name="Overmyer K."/>
            <person name="Hauser P.M."/>
            <person name="Pagni M."/>
        </authorList>
    </citation>
    <scope>NUCLEOTIDE SEQUENCE [LARGE SCALE GENOMIC DNA]</scope>
    <source>
        <strain evidence="12">PYCC 5710 / ATCC 11124 / CBS 356.35 / IMI 108563 / JCM 9778 / NBRC 8474</strain>
    </source>
</reference>
<keyword evidence="3" id="KW-0963">Cytoplasm</keyword>
<dbReference type="SUPFAM" id="SSF100950">
    <property type="entry name" value="NagB/RpiA/CoA transferase-like"/>
    <property type="match status" value="1"/>
</dbReference>
<dbReference type="eggNOG" id="KOG1465">
    <property type="taxonomic scope" value="Eukaryota"/>
</dbReference>
<gene>
    <name evidence="11" type="ORF">TAPDE_003758</name>
</gene>